<gene>
    <name evidence="1" type="ORF">METZ01_LOCUS85853</name>
</gene>
<feature type="non-terminal residue" evidence="1">
    <location>
        <position position="57"/>
    </location>
</feature>
<accession>A0A381UXX6</accession>
<proteinExistence type="predicted"/>
<evidence type="ECO:0000313" key="1">
    <source>
        <dbReference type="EMBL" id="SVA32999.1"/>
    </source>
</evidence>
<protein>
    <submittedName>
        <fullName evidence="1">Uncharacterized protein</fullName>
    </submittedName>
</protein>
<sequence>MQGLKQELTAVRALRQRRVEDDEAGLQKERDDLSRMAQDLGLDGLLAEMNATLLDGK</sequence>
<organism evidence="1">
    <name type="scientific">marine metagenome</name>
    <dbReference type="NCBI Taxonomy" id="408172"/>
    <lineage>
        <taxon>unclassified sequences</taxon>
        <taxon>metagenomes</taxon>
        <taxon>ecological metagenomes</taxon>
    </lineage>
</organism>
<dbReference type="EMBL" id="UINC01007381">
    <property type="protein sequence ID" value="SVA32999.1"/>
    <property type="molecule type" value="Genomic_DNA"/>
</dbReference>
<dbReference type="AlphaFoldDB" id="A0A381UXX6"/>
<name>A0A381UXX6_9ZZZZ</name>
<reference evidence="1" key="1">
    <citation type="submission" date="2018-05" db="EMBL/GenBank/DDBJ databases">
        <authorList>
            <person name="Lanie J.A."/>
            <person name="Ng W.-L."/>
            <person name="Kazmierczak K.M."/>
            <person name="Andrzejewski T.M."/>
            <person name="Davidsen T.M."/>
            <person name="Wayne K.J."/>
            <person name="Tettelin H."/>
            <person name="Glass J.I."/>
            <person name="Rusch D."/>
            <person name="Podicherti R."/>
            <person name="Tsui H.-C.T."/>
            <person name="Winkler M.E."/>
        </authorList>
    </citation>
    <scope>NUCLEOTIDE SEQUENCE</scope>
</reference>